<feature type="region of interest" description="Disordered" evidence="1">
    <location>
        <begin position="135"/>
        <end position="167"/>
    </location>
</feature>
<feature type="transmembrane region" description="Helical" evidence="2">
    <location>
        <begin position="42"/>
        <end position="62"/>
    </location>
</feature>
<keyword evidence="2" id="KW-1133">Transmembrane helix</keyword>
<organism evidence="3 4">
    <name type="scientific">Cichlidogyrus casuarinus</name>
    <dbReference type="NCBI Taxonomy" id="1844966"/>
    <lineage>
        <taxon>Eukaryota</taxon>
        <taxon>Metazoa</taxon>
        <taxon>Spiralia</taxon>
        <taxon>Lophotrochozoa</taxon>
        <taxon>Platyhelminthes</taxon>
        <taxon>Monogenea</taxon>
        <taxon>Monopisthocotylea</taxon>
        <taxon>Dactylogyridea</taxon>
        <taxon>Ancyrocephalidae</taxon>
        <taxon>Cichlidogyrus</taxon>
    </lineage>
</organism>
<feature type="transmembrane region" description="Helical" evidence="2">
    <location>
        <begin position="15"/>
        <end position="35"/>
    </location>
</feature>
<evidence type="ECO:0000313" key="4">
    <source>
        <dbReference type="Proteomes" id="UP001626550"/>
    </source>
</evidence>
<evidence type="ECO:0000256" key="2">
    <source>
        <dbReference type="SAM" id="Phobius"/>
    </source>
</evidence>
<proteinExistence type="predicted"/>
<evidence type="ECO:0000313" key="3">
    <source>
        <dbReference type="EMBL" id="KAL3310495.1"/>
    </source>
</evidence>
<keyword evidence="4" id="KW-1185">Reference proteome</keyword>
<keyword evidence="2" id="KW-0472">Membrane</keyword>
<feature type="compositionally biased region" description="Basic and acidic residues" evidence="1">
    <location>
        <begin position="147"/>
        <end position="160"/>
    </location>
</feature>
<dbReference type="Proteomes" id="UP001626550">
    <property type="component" value="Unassembled WGS sequence"/>
</dbReference>
<sequence length="340" mass="38980">MELACDAGFPAPEELTMSICTAFLGIVLFLMLTPVFMPSYSFCIHSIVLVTILFIFLILAFIHHSSHSRIKCDSGKHNDDHLHQTLRHLGLDKETKDSCSEIKERDKKQEKLIRNREEIDRHAYKENMDKHWYKDGTKEMCPTKPSKMGEHSRPETKEICPPESNKMVNHLPDKKDTCLETKEICPPESNKMIKNLPDKKDHCLETKEILPDKKEPCLETKEICPPGPNKIVEQLPEQKDPCLENKKPEPAKDACLEKENKHEKEFQSKVRVEDCLETKKPHNECADVEKKKECEGDKAPASCADKETVNKYCTCPHETPSIVKPKCKGTGEKHMHCDKP</sequence>
<gene>
    <name evidence="3" type="ORF">Ciccas_010941</name>
</gene>
<feature type="region of interest" description="Disordered" evidence="1">
    <location>
        <begin position="237"/>
        <end position="260"/>
    </location>
</feature>
<name>A0ABD2PTH7_9PLAT</name>
<reference evidence="3 4" key="1">
    <citation type="submission" date="2024-11" db="EMBL/GenBank/DDBJ databases">
        <title>Adaptive evolution of stress response genes in parasites aligns with host niche diversity.</title>
        <authorList>
            <person name="Hahn C."/>
            <person name="Resl P."/>
        </authorList>
    </citation>
    <scope>NUCLEOTIDE SEQUENCE [LARGE SCALE GENOMIC DNA]</scope>
    <source>
        <strain evidence="3">EGGRZ-B1_66</strain>
        <tissue evidence="3">Body</tissue>
    </source>
</reference>
<comment type="caution">
    <text evidence="3">The sequence shown here is derived from an EMBL/GenBank/DDBJ whole genome shotgun (WGS) entry which is preliminary data.</text>
</comment>
<protein>
    <submittedName>
        <fullName evidence="3">Uncharacterized protein</fullName>
    </submittedName>
</protein>
<dbReference type="EMBL" id="JBJKFK010002907">
    <property type="protein sequence ID" value="KAL3310495.1"/>
    <property type="molecule type" value="Genomic_DNA"/>
</dbReference>
<evidence type="ECO:0000256" key="1">
    <source>
        <dbReference type="SAM" id="MobiDB-lite"/>
    </source>
</evidence>
<accession>A0ABD2PTH7</accession>
<dbReference type="AlphaFoldDB" id="A0ABD2PTH7"/>
<keyword evidence="2" id="KW-0812">Transmembrane</keyword>